<keyword evidence="2" id="KW-1185">Reference proteome</keyword>
<name>A0A8J1TL85_OWEFU</name>
<dbReference type="PANTHER" id="PTHR10219">
    <property type="entry name" value="GLYCOLIPID TRANSFER PROTEIN-RELATED"/>
    <property type="match status" value="1"/>
</dbReference>
<dbReference type="OrthoDB" id="1854502at2759"/>
<dbReference type="InterPro" id="IPR014830">
    <property type="entry name" value="Glycolipid_transfer_prot_dom"/>
</dbReference>
<evidence type="ECO:0000313" key="1">
    <source>
        <dbReference type="EMBL" id="CAH1802079.1"/>
    </source>
</evidence>
<dbReference type="EMBL" id="CAIIXF020000012">
    <property type="protein sequence ID" value="CAH1802079.1"/>
    <property type="molecule type" value="Genomic_DNA"/>
</dbReference>
<dbReference type="InterPro" id="IPR036497">
    <property type="entry name" value="GLTP_sf"/>
</dbReference>
<dbReference type="SUPFAM" id="SSF110004">
    <property type="entry name" value="Glycolipid transfer protein, GLTP"/>
    <property type="match status" value="1"/>
</dbReference>
<comment type="caution">
    <text evidence="1">The sequence shown here is derived from an EMBL/GenBank/DDBJ whole genome shotgun (WGS) entry which is preliminary data.</text>
</comment>
<reference evidence="1" key="1">
    <citation type="submission" date="2022-03" db="EMBL/GenBank/DDBJ databases">
        <authorList>
            <person name="Martin C."/>
        </authorList>
    </citation>
    <scope>NUCLEOTIDE SEQUENCE</scope>
</reference>
<proteinExistence type="predicted"/>
<accession>A0A8J1TL85</accession>
<dbReference type="GO" id="GO:1902387">
    <property type="term" value="F:ceramide 1-phosphate binding"/>
    <property type="evidence" value="ECO:0007669"/>
    <property type="project" value="TreeGrafter"/>
</dbReference>
<dbReference type="Proteomes" id="UP000749559">
    <property type="component" value="Unassembled WGS sequence"/>
</dbReference>
<sequence>MAQQSMIFKRFSEIQVDVDGGIPVLPFLDACSAILPFFDVLGTTAFAPMKSDISGNIQKIRAKFLSSEGVYRTLQDMVQKEILNKSTQAKNSITEALLWLKRAVGFHREFLREFLTGEEDLVKVSKKAYELTLKTYHGWMVQGIFSLAMKAVPHRDNFIKRLTSAEYGTPNVKEEQLLSDVKSYVEDITRITDILQTYYLEKNLDNDTKV</sequence>
<evidence type="ECO:0000313" key="2">
    <source>
        <dbReference type="Proteomes" id="UP000749559"/>
    </source>
</evidence>
<dbReference type="GO" id="GO:1902388">
    <property type="term" value="F:ceramide 1-phosphate transfer activity"/>
    <property type="evidence" value="ECO:0007669"/>
    <property type="project" value="TreeGrafter"/>
</dbReference>
<dbReference type="AlphaFoldDB" id="A0A8J1TL85"/>
<organism evidence="1 2">
    <name type="scientific">Owenia fusiformis</name>
    <name type="common">Polychaete worm</name>
    <dbReference type="NCBI Taxonomy" id="6347"/>
    <lineage>
        <taxon>Eukaryota</taxon>
        <taxon>Metazoa</taxon>
        <taxon>Spiralia</taxon>
        <taxon>Lophotrochozoa</taxon>
        <taxon>Annelida</taxon>
        <taxon>Polychaeta</taxon>
        <taxon>Sedentaria</taxon>
        <taxon>Canalipalpata</taxon>
        <taxon>Sabellida</taxon>
        <taxon>Oweniida</taxon>
        <taxon>Oweniidae</taxon>
        <taxon>Owenia</taxon>
    </lineage>
</organism>
<dbReference type="FunFam" id="1.10.3520.10:FF:000001">
    <property type="entry name" value="Pleckstrin domain-containing family A member 8"/>
    <property type="match status" value="1"/>
</dbReference>
<dbReference type="PANTHER" id="PTHR10219:SF25">
    <property type="entry name" value="PLECKSTRIN HOMOLOGY DOMAIN-CONTAINING FAMILY A MEMBER 8"/>
    <property type="match status" value="1"/>
</dbReference>
<dbReference type="Pfam" id="PF08718">
    <property type="entry name" value="GLTP"/>
    <property type="match status" value="1"/>
</dbReference>
<gene>
    <name evidence="1" type="ORF">OFUS_LOCUS25796</name>
</gene>
<dbReference type="Gene3D" id="1.10.3520.10">
    <property type="entry name" value="Glycolipid transfer protein"/>
    <property type="match status" value="1"/>
</dbReference>
<dbReference type="GO" id="GO:0016020">
    <property type="term" value="C:membrane"/>
    <property type="evidence" value="ECO:0007669"/>
    <property type="project" value="TreeGrafter"/>
</dbReference>
<dbReference type="GO" id="GO:0005829">
    <property type="term" value="C:cytosol"/>
    <property type="evidence" value="ECO:0007669"/>
    <property type="project" value="TreeGrafter"/>
</dbReference>
<protein>
    <submittedName>
        <fullName evidence="1">Uncharacterized protein</fullName>
    </submittedName>
</protein>